<feature type="signal peptide" evidence="3">
    <location>
        <begin position="1"/>
        <end position="26"/>
    </location>
</feature>
<evidence type="ECO:0000313" key="5">
    <source>
        <dbReference type="EMBL" id="EPY26263.1"/>
    </source>
</evidence>
<dbReference type="Gene3D" id="2.130.10.10">
    <property type="entry name" value="YVTN repeat-like/Quinoprotein amine dehydrogenase"/>
    <property type="match status" value="1"/>
</dbReference>
<organism evidence="4 6">
    <name type="scientific">Strigomonas culicis</name>
    <dbReference type="NCBI Taxonomy" id="28005"/>
    <lineage>
        <taxon>Eukaryota</taxon>
        <taxon>Discoba</taxon>
        <taxon>Euglenozoa</taxon>
        <taxon>Kinetoplastea</taxon>
        <taxon>Metakinetoplastina</taxon>
        <taxon>Trypanosomatida</taxon>
        <taxon>Trypanosomatidae</taxon>
        <taxon>Strigomonadinae</taxon>
        <taxon>Strigomonas</taxon>
    </lineage>
</organism>
<evidence type="ECO:0000313" key="6">
    <source>
        <dbReference type="Proteomes" id="UP000015354"/>
    </source>
</evidence>
<keyword evidence="3" id="KW-0732">Signal</keyword>
<sequence length="515" mass="55673">MQRGRLCVSLLLLLGVLALVLPLAAAVCPSNGNTHAVYITSNMGANIWSFDTHGNYLGEVINEASLPEDVKIAKLRAMRFGPGGHLYVLSASGSYSRIFALSGNGLLNQTSNRNCTRNYLFTVATQSAENPFLDHPYDLAFHPETGELFVSNQNSITVTKYQLAKGDGGKGTLQWTPAPNVNAAMVERPAGDSGDASGDTGLFASTWSSAYALSSVRGIALSPRLPRALVEDAAPPGSFKVDKASLRYYLVVCDVSANMVHVFDPETGDRLFGIYVPSPIQVVFPQSTRVDIPEDAAFFDFERPRIYVSSKDDGMVYMIPFSATASPGTAQYGYDSRFSGKHAMYQITRRLPMHAASGIDENPSRELLLLGDRTGRAVYLYASPFASNDYATQQGPSSFLGNFAKQLPDQPEFILTVQLESQKKIPFCYELSPSGKFRYAALCTAGYAWSFVLMVALISIPFLFFYGKARGLVHRFMGTSSGSASGVDKATASTTAGEGVPLLPKTAKPNYGSME</sequence>
<protein>
    <recommendedName>
        <fullName evidence="7">Mucin-associated surface protein (MASP)</fullName>
    </recommendedName>
</protein>
<dbReference type="Proteomes" id="UP000015354">
    <property type="component" value="Unassembled WGS sequence"/>
</dbReference>
<reference evidence="4" key="2">
    <citation type="submission" date="2013-03" db="EMBL/GenBank/DDBJ databases">
        <authorList>
            <person name="Motta M.C.M."/>
            <person name="Martins A.C.A."/>
            <person name="Preta C.M.C.C."/>
            <person name="Silva R."/>
            <person name="de Souza S.S."/>
            <person name="Klein C.C."/>
            <person name="de Almeida L.G.P."/>
            <person name="Cunha O.L."/>
            <person name="Colabardini A.C."/>
            <person name="Lima B.A."/>
            <person name="Machado C.R."/>
            <person name="Soares C.M.A."/>
            <person name="de Menezes C.B.A."/>
            <person name="Bartolomeu D.C."/>
            <person name="Grisard E.C."/>
            <person name="Fantinatti-Garboggini F."/>
            <person name="Rodrigues-Luiz G.F."/>
            <person name="Wagner G."/>
            <person name="Goldman G.H."/>
            <person name="Fietto J.L.R."/>
            <person name="Ciapina L.P."/>
            <person name="Brocchi M."/>
            <person name="Elias M.C."/>
            <person name="Goldman M.H.S."/>
            <person name="Sagot M.-F."/>
            <person name="Pereira M."/>
            <person name="Stoco P.H."/>
            <person name="Teixeira S.M.R."/>
            <person name="de Mendonca-Neto R.P."/>
            <person name="Maciel T.E.F."/>
            <person name="Mendes T.A.O."/>
            <person name="Urmenyi T.P."/>
            <person name="Teixeira M.M.G."/>
            <person name="de Camargo E.F.P."/>
            <person name="de Sousa W."/>
            <person name="Schenkman S."/>
            <person name="de Vasconcelos A.T.R."/>
        </authorList>
    </citation>
    <scope>NUCLEOTIDE SEQUENCE</scope>
</reference>
<dbReference type="EMBL" id="ATMH01006239">
    <property type="protein sequence ID" value="EPY26263.1"/>
    <property type="molecule type" value="Genomic_DNA"/>
</dbReference>
<evidence type="ECO:0000256" key="1">
    <source>
        <dbReference type="SAM" id="MobiDB-lite"/>
    </source>
</evidence>
<feature type="chain" id="PRO_5007727278" description="Mucin-associated surface protein (MASP)" evidence="3">
    <location>
        <begin position="27"/>
        <end position="515"/>
    </location>
</feature>
<accession>S9VKE4</accession>
<evidence type="ECO:0000313" key="4">
    <source>
        <dbReference type="EMBL" id="EPY23670.1"/>
    </source>
</evidence>
<dbReference type="EMBL" id="ATMH01007570">
    <property type="protein sequence ID" value="EPY23670.1"/>
    <property type="molecule type" value="Genomic_DNA"/>
</dbReference>
<proteinExistence type="predicted"/>
<name>S9VKE4_9TRYP</name>
<gene>
    <name evidence="5" type="ORF">STCU_06239</name>
    <name evidence="4" type="ORF">STCU_07570</name>
</gene>
<feature type="transmembrane region" description="Helical" evidence="2">
    <location>
        <begin position="447"/>
        <end position="467"/>
    </location>
</feature>
<keyword evidence="6" id="KW-1185">Reference proteome</keyword>
<evidence type="ECO:0000256" key="3">
    <source>
        <dbReference type="SAM" id="SignalP"/>
    </source>
</evidence>
<reference evidence="4 6" key="1">
    <citation type="journal article" date="2013" name="PLoS ONE">
        <title>Predicting the Proteins of Angomonas deanei, Strigomonas culicis and Their Respective Endosymbionts Reveals New Aspects of the Trypanosomatidae Family.</title>
        <authorList>
            <person name="Motta M.C."/>
            <person name="Martins A.C."/>
            <person name="de Souza S.S."/>
            <person name="Catta-Preta C.M."/>
            <person name="Silva R."/>
            <person name="Klein C.C."/>
            <person name="de Almeida L.G."/>
            <person name="de Lima Cunha O."/>
            <person name="Ciapina L.P."/>
            <person name="Brocchi M."/>
            <person name="Colabardini A.C."/>
            <person name="de Araujo Lima B."/>
            <person name="Machado C.R."/>
            <person name="de Almeida Soares C.M."/>
            <person name="Probst C.M."/>
            <person name="de Menezes C.B."/>
            <person name="Thompson C.E."/>
            <person name="Bartholomeu D.C."/>
            <person name="Gradia D.F."/>
            <person name="Pavoni D.P."/>
            <person name="Grisard E.C."/>
            <person name="Fantinatti-Garboggini F."/>
            <person name="Marchini F.K."/>
            <person name="Rodrigues-Luiz G.F."/>
            <person name="Wagner G."/>
            <person name="Goldman G.H."/>
            <person name="Fietto J.L."/>
            <person name="Elias M.C."/>
            <person name="Goldman M.H."/>
            <person name="Sagot M.F."/>
            <person name="Pereira M."/>
            <person name="Stoco P.H."/>
            <person name="de Mendonca-Neto R.P."/>
            <person name="Teixeira S.M."/>
            <person name="Maciel T.E."/>
            <person name="de Oliveira Mendes T.A."/>
            <person name="Urmenyi T.P."/>
            <person name="de Souza W."/>
            <person name="Schenkman S."/>
            <person name="de Vasconcelos A.T."/>
        </authorList>
    </citation>
    <scope>NUCLEOTIDE SEQUENCE [LARGE SCALE GENOMIC DNA]</scope>
</reference>
<feature type="region of interest" description="Disordered" evidence="1">
    <location>
        <begin position="481"/>
        <end position="515"/>
    </location>
</feature>
<evidence type="ECO:0008006" key="7">
    <source>
        <dbReference type="Google" id="ProtNLM"/>
    </source>
</evidence>
<dbReference type="SUPFAM" id="SSF101898">
    <property type="entry name" value="NHL repeat"/>
    <property type="match status" value="1"/>
</dbReference>
<keyword evidence="2" id="KW-1133">Transmembrane helix</keyword>
<evidence type="ECO:0000256" key="2">
    <source>
        <dbReference type="SAM" id="Phobius"/>
    </source>
</evidence>
<keyword evidence="2" id="KW-0472">Membrane</keyword>
<dbReference type="OrthoDB" id="270901at2759"/>
<dbReference type="InterPro" id="IPR015943">
    <property type="entry name" value="WD40/YVTN_repeat-like_dom_sf"/>
</dbReference>
<comment type="caution">
    <text evidence="4">The sequence shown here is derived from an EMBL/GenBank/DDBJ whole genome shotgun (WGS) entry which is preliminary data.</text>
</comment>
<keyword evidence="2" id="KW-0812">Transmembrane</keyword>
<dbReference type="AlphaFoldDB" id="S9VKE4"/>